<dbReference type="SUPFAM" id="SSF56112">
    <property type="entry name" value="Protein kinase-like (PK-like)"/>
    <property type="match status" value="1"/>
</dbReference>
<feature type="domain" description="Aminoglycoside phosphotransferase" evidence="2">
    <location>
        <begin position="58"/>
        <end position="146"/>
    </location>
</feature>
<dbReference type="InterPro" id="IPR002575">
    <property type="entry name" value="Aminoglycoside_PTrfase"/>
</dbReference>
<keyword evidence="4" id="KW-1185">Reference proteome</keyword>
<dbReference type="Proteomes" id="UP000501058">
    <property type="component" value="Chromosome"/>
</dbReference>
<feature type="region of interest" description="Disordered" evidence="1">
    <location>
        <begin position="161"/>
        <end position="211"/>
    </location>
</feature>
<dbReference type="GO" id="GO:0016740">
    <property type="term" value="F:transferase activity"/>
    <property type="evidence" value="ECO:0007669"/>
    <property type="project" value="UniProtKB-KW"/>
</dbReference>
<name>A0A6G7Y3K9_9ACTN</name>
<organism evidence="3 4">
    <name type="scientific">Propioniciclava coleopterorum</name>
    <dbReference type="NCBI Taxonomy" id="2714937"/>
    <lineage>
        <taxon>Bacteria</taxon>
        <taxon>Bacillati</taxon>
        <taxon>Actinomycetota</taxon>
        <taxon>Actinomycetes</taxon>
        <taxon>Propionibacteriales</taxon>
        <taxon>Propionibacteriaceae</taxon>
        <taxon>Propioniciclava</taxon>
    </lineage>
</organism>
<evidence type="ECO:0000256" key="1">
    <source>
        <dbReference type="SAM" id="MobiDB-lite"/>
    </source>
</evidence>
<protein>
    <submittedName>
        <fullName evidence="3">Phosphotransferase</fullName>
    </submittedName>
</protein>
<dbReference type="InterPro" id="IPR011009">
    <property type="entry name" value="Kinase-like_dom_sf"/>
</dbReference>
<keyword evidence="3" id="KW-0808">Transferase</keyword>
<dbReference type="Pfam" id="PF01636">
    <property type="entry name" value="APH"/>
    <property type="match status" value="1"/>
</dbReference>
<dbReference type="KEGG" id="prv:G7070_01915"/>
<feature type="compositionally biased region" description="Basic residues" evidence="1">
    <location>
        <begin position="190"/>
        <end position="199"/>
    </location>
</feature>
<evidence type="ECO:0000313" key="3">
    <source>
        <dbReference type="EMBL" id="QIK71266.1"/>
    </source>
</evidence>
<evidence type="ECO:0000313" key="4">
    <source>
        <dbReference type="Proteomes" id="UP000501058"/>
    </source>
</evidence>
<reference evidence="3 4" key="1">
    <citation type="submission" date="2020-03" db="EMBL/GenBank/DDBJ databases">
        <title>Propioniciclava sp. nov., isolated from Hydrophilus acuminatus.</title>
        <authorList>
            <person name="Hyun D.-W."/>
            <person name="Bae J.-W."/>
        </authorList>
    </citation>
    <scope>NUCLEOTIDE SEQUENCE [LARGE SCALE GENOMIC DNA]</scope>
    <source>
        <strain evidence="3 4">HDW11</strain>
    </source>
</reference>
<gene>
    <name evidence="3" type="ORF">G7070_01915</name>
</gene>
<evidence type="ECO:0000259" key="2">
    <source>
        <dbReference type="Pfam" id="PF01636"/>
    </source>
</evidence>
<dbReference type="RefSeq" id="WP_166231513.1">
    <property type="nucleotide sequence ID" value="NZ_CP049865.1"/>
</dbReference>
<proteinExistence type="predicted"/>
<dbReference type="EMBL" id="CP049865">
    <property type="protein sequence ID" value="QIK71266.1"/>
    <property type="molecule type" value="Genomic_DNA"/>
</dbReference>
<sequence>MRMHPGQIEIEIEAVRAAVADQIVGARGLPVVAVASAGTVVAPFRIGDGLVARVPLVPQDADARARLLAEGEHARRLAASLPLEVSQLVAIGEAFPGYDGVWSVWTWVEGASLDALTPDASADLDRGRLAADLAAVLRAFHALPTGGAGWGGAAGAAARSPTPTGCGPRSGAAPTCSTRTRPPRPGSGRCGRRRSRAHPGRSTVTRFRGIW</sequence>
<dbReference type="Gene3D" id="3.30.200.20">
    <property type="entry name" value="Phosphorylase Kinase, domain 1"/>
    <property type="match status" value="1"/>
</dbReference>
<accession>A0A6G7Y3K9</accession>
<dbReference type="AlphaFoldDB" id="A0A6G7Y3K9"/>